<reference evidence="1 2" key="1">
    <citation type="journal article" date="2022" name="Nat. Genet.">
        <title>Improved pea reference genome and pan-genome highlight genomic features and evolutionary characteristics.</title>
        <authorList>
            <person name="Yang T."/>
            <person name="Liu R."/>
            <person name="Luo Y."/>
            <person name="Hu S."/>
            <person name="Wang D."/>
            <person name="Wang C."/>
            <person name="Pandey M.K."/>
            <person name="Ge S."/>
            <person name="Xu Q."/>
            <person name="Li N."/>
            <person name="Li G."/>
            <person name="Huang Y."/>
            <person name="Saxena R.K."/>
            <person name="Ji Y."/>
            <person name="Li M."/>
            <person name="Yan X."/>
            <person name="He Y."/>
            <person name="Liu Y."/>
            <person name="Wang X."/>
            <person name="Xiang C."/>
            <person name="Varshney R.K."/>
            <person name="Ding H."/>
            <person name="Gao S."/>
            <person name="Zong X."/>
        </authorList>
    </citation>
    <scope>NUCLEOTIDE SEQUENCE [LARGE SCALE GENOMIC DNA]</scope>
    <source>
        <strain evidence="1 2">cv. Zhongwan 6</strain>
    </source>
</reference>
<name>A0A9D5BR19_PEA</name>
<gene>
    <name evidence="1" type="ORF">KIW84_015527</name>
</gene>
<accession>A0A9D5BR19</accession>
<dbReference type="Proteomes" id="UP001058974">
    <property type="component" value="Chromosome 1"/>
</dbReference>
<dbReference type="EMBL" id="JAMSHJ010000001">
    <property type="protein sequence ID" value="KAI5448130.1"/>
    <property type="molecule type" value="Genomic_DNA"/>
</dbReference>
<dbReference type="Gramene" id="Psat01G0552700-T1">
    <property type="protein sequence ID" value="KAI5448130.1"/>
    <property type="gene ID" value="KIW84_015527"/>
</dbReference>
<sequence>MASLNIEGLSIQEEEDDGGFCFDVGEVGDESCDLQWCLVGSLDMEVALKGGPWTFDSHLLIIERVKSGVHTENTPLFHVDFWVQVHNLSSGLMLEKVERTMTNFIGSFVEYDRSTV</sequence>
<comment type="caution">
    <text evidence="1">The sequence shown here is derived from an EMBL/GenBank/DDBJ whole genome shotgun (WGS) entry which is preliminary data.</text>
</comment>
<evidence type="ECO:0000313" key="1">
    <source>
        <dbReference type="EMBL" id="KAI5448130.1"/>
    </source>
</evidence>
<protein>
    <recommendedName>
        <fullName evidence="3">DUF4283 domain-containing protein</fullName>
    </recommendedName>
</protein>
<proteinExistence type="predicted"/>
<keyword evidence="2" id="KW-1185">Reference proteome</keyword>
<dbReference type="AlphaFoldDB" id="A0A9D5BR19"/>
<organism evidence="1 2">
    <name type="scientific">Pisum sativum</name>
    <name type="common">Garden pea</name>
    <name type="synonym">Lathyrus oleraceus</name>
    <dbReference type="NCBI Taxonomy" id="3888"/>
    <lineage>
        <taxon>Eukaryota</taxon>
        <taxon>Viridiplantae</taxon>
        <taxon>Streptophyta</taxon>
        <taxon>Embryophyta</taxon>
        <taxon>Tracheophyta</taxon>
        <taxon>Spermatophyta</taxon>
        <taxon>Magnoliopsida</taxon>
        <taxon>eudicotyledons</taxon>
        <taxon>Gunneridae</taxon>
        <taxon>Pentapetalae</taxon>
        <taxon>rosids</taxon>
        <taxon>fabids</taxon>
        <taxon>Fabales</taxon>
        <taxon>Fabaceae</taxon>
        <taxon>Papilionoideae</taxon>
        <taxon>50 kb inversion clade</taxon>
        <taxon>NPAAA clade</taxon>
        <taxon>Hologalegina</taxon>
        <taxon>IRL clade</taxon>
        <taxon>Fabeae</taxon>
        <taxon>Lathyrus</taxon>
    </lineage>
</organism>
<evidence type="ECO:0000313" key="2">
    <source>
        <dbReference type="Proteomes" id="UP001058974"/>
    </source>
</evidence>
<evidence type="ECO:0008006" key="3">
    <source>
        <dbReference type="Google" id="ProtNLM"/>
    </source>
</evidence>